<feature type="domain" description="UmuC" evidence="3">
    <location>
        <begin position="8"/>
        <end position="191"/>
    </location>
</feature>
<keyword evidence="2" id="KW-0234">DNA repair</keyword>
<keyword evidence="2" id="KW-0479">Metal-binding</keyword>
<dbReference type="Gene3D" id="3.30.70.270">
    <property type="match status" value="1"/>
</dbReference>
<accession>A0ABT8M9I0</accession>
<sequence length="360" mass="39169">MAADDRIILHVDMDSFYASVEVRERPVLRGAPVVVGADPRGGAGRGVVSTCSYEARRYGIHSGQPISRAYDLCPHAVFLPVNRSLYVRVSESVMQILGEYADRMEQVSIDEAYLDVTGAGSYAGAEQLARCMKDAILEAEDLTCSVGIAPSKVVAKIASDWRKPDGLTVVPPDRVTEFLAPLPVGKIPGVGKKTGAELAGIGVGTVGDLAACDVQELIARFGRWGVHLHDLACGRDERVVQERDGAKSISRETTFDADTDDPGRICGAMDRLAADLARTLAADDLRFRTLTVKVRYRGFITHTRSRTLNRYTNDAAQIGAGAQELLAGFLDGRYVRLIGLRLSMLEHDRTRQTSLCEFSR</sequence>
<gene>
    <name evidence="4" type="primary">dinB</name>
    <name evidence="2" type="synonym">dbh</name>
    <name evidence="4" type="ORF">FGU65_06750</name>
</gene>
<dbReference type="InterPro" id="IPR043502">
    <property type="entry name" value="DNA/RNA_pol_sf"/>
</dbReference>
<dbReference type="Gene3D" id="3.30.1490.100">
    <property type="entry name" value="DNA polymerase, Y-family, little finger domain"/>
    <property type="match status" value="1"/>
</dbReference>
<dbReference type="HAMAP" id="MF_01113">
    <property type="entry name" value="DNApol_IV"/>
    <property type="match status" value="1"/>
</dbReference>
<feature type="active site" evidence="2">
    <location>
        <position position="111"/>
    </location>
</feature>
<comment type="cofactor">
    <cofactor evidence="2">
        <name>Mg(2+)</name>
        <dbReference type="ChEBI" id="CHEBI:18420"/>
    </cofactor>
    <text evidence="2">Binds 2 magnesium ions per subunit.</text>
</comment>
<comment type="function">
    <text evidence="2">Poorly processive, error-prone DNA polymerase involved in untargeted mutagenesis. Copies undamaged DNA at stalled replication forks, which arise in vivo from mismatched or misaligned primer ends. These misaligned primers can be extended by PolIV. Exhibits no 3'-5' exonuclease (proofreading) activity. May be involved in translesional synthesis.</text>
</comment>
<dbReference type="InterPro" id="IPR022880">
    <property type="entry name" value="DNApol_IV"/>
</dbReference>
<dbReference type="Pfam" id="PF11799">
    <property type="entry name" value="IMS_C"/>
    <property type="match status" value="1"/>
</dbReference>
<proteinExistence type="inferred from homology"/>
<keyword evidence="2" id="KW-0963">Cytoplasm</keyword>
<feature type="site" description="Substrate discrimination" evidence="2">
    <location>
        <position position="17"/>
    </location>
</feature>
<keyword evidence="2" id="KW-0460">Magnesium</keyword>
<evidence type="ECO:0000256" key="2">
    <source>
        <dbReference type="HAMAP-Rule" id="MF_01113"/>
    </source>
</evidence>
<keyword evidence="2" id="KW-0239">DNA-directed DNA polymerase</keyword>
<dbReference type="Gene3D" id="1.10.150.20">
    <property type="entry name" value="5' to 3' exonuclease, C-terminal subdomain"/>
    <property type="match status" value="1"/>
</dbReference>
<keyword evidence="5" id="KW-1185">Reference proteome</keyword>
<evidence type="ECO:0000256" key="1">
    <source>
        <dbReference type="ARBA" id="ARBA00010945"/>
    </source>
</evidence>
<dbReference type="SUPFAM" id="SSF56672">
    <property type="entry name" value="DNA/RNA polymerases"/>
    <property type="match status" value="1"/>
</dbReference>
<dbReference type="Gene3D" id="3.40.1170.60">
    <property type="match status" value="1"/>
</dbReference>
<dbReference type="InterPro" id="IPR024728">
    <property type="entry name" value="PolY_HhH_motif"/>
</dbReference>
<comment type="subcellular location">
    <subcellularLocation>
        <location evidence="2">Cytoplasm</location>
    </subcellularLocation>
</comment>
<evidence type="ECO:0000313" key="5">
    <source>
        <dbReference type="Proteomes" id="UP001168338"/>
    </source>
</evidence>
<dbReference type="SUPFAM" id="SSF100879">
    <property type="entry name" value="Lesion bypass DNA polymerase (Y-family), little finger domain"/>
    <property type="match status" value="1"/>
</dbReference>
<dbReference type="Pfam" id="PF11798">
    <property type="entry name" value="IMS_HHH"/>
    <property type="match status" value="1"/>
</dbReference>
<dbReference type="NCBIfam" id="NF002677">
    <property type="entry name" value="PRK02406.1"/>
    <property type="match status" value="1"/>
</dbReference>
<keyword evidence="2" id="KW-0238">DNA-binding</keyword>
<dbReference type="CDD" id="cd03586">
    <property type="entry name" value="PolY_Pol_IV_kappa"/>
    <property type="match status" value="1"/>
</dbReference>
<comment type="subunit">
    <text evidence="2">Monomer.</text>
</comment>
<dbReference type="InterPro" id="IPR017961">
    <property type="entry name" value="DNA_pol_Y-fam_little_finger"/>
</dbReference>
<dbReference type="EMBL" id="VCYH01000004">
    <property type="protein sequence ID" value="MDN7024587.1"/>
    <property type="molecule type" value="Genomic_DNA"/>
</dbReference>
<dbReference type="PROSITE" id="PS50173">
    <property type="entry name" value="UMUC"/>
    <property type="match status" value="1"/>
</dbReference>
<feature type="binding site" evidence="2">
    <location>
        <position position="12"/>
    </location>
    <ligand>
        <name>Mg(2+)</name>
        <dbReference type="ChEBI" id="CHEBI:18420"/>
    </ligand>
</feature>
<dbReference type="InterPro" id="IPR036775">
    <property type="entry name" value="DNA_pol_Y-fam_lit_finger_sf"/>
</dbReference>
<name>A0ABT8M9I0_9EURY</name>
<dbReference type="RefSeq" id="WP_301663706.1">
    <property type="nucleotide sequence ID" value="NZ_VCYH01000004.1"/>
</dbReference>
<feature type="binding site" evidence="2">
    <location>
        <position position="110"/>
    </location>
    <ligand>
        <name>Mg(2+)</name>
        <dbReference type="ChEBI" id="CHEBI:18420"/>
    </ligand>
</feature>
<dbReference type="PANTHER" id="PTHR11076:SF33">
    <property type="entry name" value="DNA POLYMERASE KAPPA"/>
    <property type="match status" value="1"/>
</dbReference>
<keyword evidence="2 4" id="KW-0808">Transferase</keyword>
<dbReference type="InterPro" id="IPR001126">
    <property type="entry name" value="UmuC"/>
</dbReference>
<keyword evidence="2 4" id="KW-0548">Nucleotidyltransferase</keyword>
<dbReference type="Pfam" id="PF00817">
    <property type="entry name" value="IMS"/>
    <property type="match status" value="1"/>
</dbReference>
<keyword evidence="2" id="KW-0227">DNA damage</keyword>
<evidence type="ECO:0000313" key="4">
    <source>
        <dbReference type="EMBL" id="MDN7024587.1"/>
    </source>
</evidence>
<comment type="catalytic activity">
    <reaction evidence="2">
        <text>DNA(n) + a 2'-deoxyribonucleoside 5'-triphosphate = DNA(n+1) + diphosphate</text>
        <dbReference type="Rhea" id="RHEA:22508"/>
        <dbReference type="Rhea" id="RHEA-COMP:17339"/>
        <dbReference type="Rhea" id="RHEA-COMP:17340"/>
        <dbReference type="ChEBI" id="CHEBI:33019"/>
        <dbReference type="ChEBI" id="CHEBI:61560"/>
        <dbReference type="ChEBI" id="CHEBI:173112"/>
        <dbReference type="EC" id="2.7.7.7"/>
    </reaction>
</comment>
<organism evidence="4 5">
    <name type="scientific">Methanoculleus frigidifontis</name>
    <dbReference type="NCBI Taxonomy" id="2584085"/>
    <lineage>
        <taxon>Archaea</taxon>
        <taxon>Methanobacteriati</taxon>
        <taxon>Methanobacteriota</taxon>
        <taxon>Stenosarchaea group</taxon>
        <taxon>Methanomicrobia</taxon>
        <taxon>Methanomicrobiales</taxon>
        <taxon>Methanomicrobiaceae</taxon>
        <taxon>Methanoculleus</taxon>
    </lineage>
</organism>
<dbReference type="InterPro" id="IPR043128">
    <property type="entry name" value="Rev_trsase/Diguanyl_cyclase"/>
</dbReference>
<protein>
    <recommendedName>
        <fullName evidence="2">DNA polymerase IV</fullName>
        <shortName evidence="2">Pol IV</shortName>
        <ecNumber evidence="2">2.7.7.7</ecNumber>
    </recommendedName>
</protein>
<evidence type="ECO:0000259" key="3">
    <source>
        <dbReference type="PROSITE" id="PS50173"/>
    </source>
</evidence>
<keyword evidence="2" id="KW-0515">Mutator protein</keyword>
<comment type="similarity">
    <text evidence="1 2">Belongs to the DNA polymerase type-Y family.</text>
</comment>
<dbReference type="InterPro" id="IPR050116">
    <property type="entry name" value="DNA_polymerase-Y"/>
</dbReference>
<dbReference type="EC" id="2.7.7.7" evidence="2"/>
<dbReference type="GO" id="GO:0003887">
    <property type="term" value="F:DNA-directed DNA polymerase activity"/>
    <property type="evidence" value="ECO:0007669"/>
    <property type="project" value="UniProtKB-EC"/>
</dbReference>
<dbReference type="Proteomes" id="UP001168338">
    <property type="component" value="Unassembled WGS sequence"/>
</dbReference>
<dbReference type="PANTHER" id="PTHR11076">
    <property type="entry name" value="DNA REPAIR POLYMERASE UMUC / TRANSFERASE FAMILY MEMBER"/>
    <property type="match status" value="1"/>
</dbReference>
<comment type="caution">
    <text evidence="4">The sequence shown here is derived from an EMBL/GenBank/DDBJ whole genome shotgun (WGS) entry which is preliminary data.</text>
</comment>
<keyword evidence="2" id="KW-0235">DNA replication</keyword>
<reference evidence="4" key="1">
    <citation type="submission" date="2019-05" db="EMBL/GenBank/DDBJ databases">
        <title>Methanoculleus sp. FWC-SCC1, a methanogenic archaeon isolated from deep marine cold seep.</title>
        <authorList>
            <person name="Chen Y.-W."/>
            <person name="Chen S.-C."/>
            <person name="Teng N.-H."/>
            <person name="Lai M.-C."/>
        </authorList>
    </citation>
    <scope>NUCLEOTIDE SEQUENCE</scope>
    <source>
        <strain evidence="4">FWC-SCC1</strain>
    </source>
</reference>